<name>A0A8X6S6L4_TRICX</name>
<evidence type="ECO:0000313" key="2">
    <source>
        <dbReference type="Proteomes" id="UP000887159"/>
    </source>
</evidence>
<keyword evidence="2" id="KW-1185">Reference proteome</keyword>
<dbReference type="AlphaFoldDB" id="A0A8X6S6L4"/>
<evidence type="ECO:0000313" key="1">
    <source>
        <dbReference type="EMBL" id="GFY01428.1"/>
    </source>
</evidence>
<organism evidence="1 2">
    <name type="scientific">Trichonephila clavipes</name>
    <name type="common">Golden silk orbweaver</name>
    <name type="synonym">Nephila clavipes</name>
    <dbReference type="NCBI Taxonomy" id="2585209"/>
    <lineage>
        <taxon>Eukaryota</taxon>
        <taxon>Metazoa</taxon>
        <taxon>Ecdysozoa</taxon>
        <taxon>Arthropoda</taxon>
        <taxon>Chelicerata</taxon>
        <taxon>Arachnida</taxon>
        <taxon>Araneae</taxon>
        <taxon>Araneomorphae</taxon>
        <taxon>Entelegynae</taxon>
        <taxon>Araneoidea</taxon>
        <taxon>Nephilidae</taxon>
        <taxon>Trichonephila</taxon>
    </lineage>
</organism>
<comment type="caution">
    <text evidence="1">The sequence shown here is derived from an EMBL/GenBank/DDBJ whole genome shotgun (WGS) entry which is preliminary data.</text>
</comment>
<accession>A0A8X6S6L4</accession>
<dbReference type="EMBL" id="BMAU01021227">
    <property type="protein sequence ID" value="GFY01428.1"/>
    <property type="molecule type" value="Genomic_DNA"/>
</dbReference>
<proteinExistence type="predicted"/>
<dbReference type="Proteomes" id="UP000887159">
    <property type="component" value="Unassembled WGS sequence"/>
</dbReference>
<reference evidence="1" key="1">
    <citation type="submission" date="2020-08" db="EMBL/GenBank/DDBJ databases">
        <title>Multicomponent nature underlies the extraordinary mechanical properties of spider dragline silk.</title>
        <authorList>
            <person name="Kono N."/>
            <person name="Nakamura H."/>
            <person name="Mori M."/>
            <person name="Yoshida Y."/>
            <person name="Ohtoshi R."/>
            <person name="Malay A.D."/>
            <person name="Moran D.A.P."/>
            <person name="Tomita M."/>
            <person name="Numata K."/>
            <person name="Arakawa K."/>
        </authorList>
    </citation>
    <scope>NUCLEOTIDE SEQUENCE</scope>
</reference>
<gene>
    <name evidence="1" type="ORF">TNCV_850361</name>
</gene>
<protein>
    <submittedName>
        <fullName evidence="1">Uncharacterized protein</fullName>
    </submittedName>
</protein>
<sequence>MALCVPKCSCQFMEPVSGDWGKIQKINYSIQKPPPMTRTWLLNSQMSSPVFLVPQFRGILFTEVGIYASRRMIHIPLPPGHRRDLLTWCRQHHTWTQEQWDCALLTE</sequence>